<evidence type="ECO:0000259" key="1">
    <source>
        <dbReference type="Pfam" id="PF00675"/>
    </source>
</evidence>
<reference evidence="4" key="1">
    <citation type="submission" date="2016-02" db="EMBL/GenBank/DDBJ databases">
        <authorList>
            <person name="Schultz-Johansen M."/>
            <person name="Glaring M.A."/>
            <person name="Bech P.K."/>
            <person name="Stougaard P."/>
        </authorList>
    </citation>
    <scope>NUCLEOTIDE SEQUENCE [LARGE SCALE GENOMIC DNA]</scope>
    <source>
        <strain evidence="4">S66</strain>
    </source>
</reference>
<accession>A0A148KKU0</accession>
<dbReference type="OrthoDB" id="9811314at2"/>
<dbReference type="RefSeq" id="WP_068381849.1">
    <property type="nucleotide sequence ID" value="NZ_LSNE01000018.1"/>
</dbReference>
<keyword evidence="4" id="KW-1185">Reference proteome</keyword>
<dbReference type="InterPro" id="IPR007863">
    <property type="entry name" value="Peptidase_M16_C"/>
</dbReference>
<dbReference type="Pfam" id="PF00675">
    <property type="entry name" value="Peptidase_M16"/>
    <property type="match status" value="1"/>
</dbReference>
<protein>
    <recommendedName>
        <fullName evidence="5">Peptidase M16</fullName>
    </recommendedName>
</protein>
<gene>
    <name evidence="3" type="ORF">AX660_02230</name>
</gene>
<evidence type="ECO:0000313" key="4">
    <source>
        <dbReference type="Proteomes" id="UP000070299"/>
    </source>
</evidence>
<evidence type="ECO:0008006" key="5">
    <source>
        <dbReference type="Google" id="ProtNLM"/>
    </source>
</evidence>
<comment type="caution">
    <text evidence="3">The sequence shown here is derived from an EMBL/GenBank/DDBJ whole genome shotgun (WGS) entry which is preliminary data.</text>
</comment>
<dbReference type="InterPro" id="IPR011249">
    <property type="entry name" value="Metalloenz_LuxS/M16"/>
</dbReference>
<feature type="domain" description="Peptidase M16 C-terminal" evidence="2">
    <location>
        <begin position="202"/>
        <end position="371"/>
    </location>
</feature>
<dbReference type="Gene3D" id="3.30.830.10">
    <property type="entry name" value="Metalloenzyme, LuxS/M16 peptidase-like"/>
    <property type="match status" value="2"/>
</dbReference>
<dbReference type="PANTHER" id="PTHR11851">
    <property type="entry name" value="METALLOPROTEASE"/>
    <property type="match status" value="1"/>
</dbReference>
<dbReference type="InterPro" id="IPR050361">
    <property type="entry name" value="MPP/UQCRC_Complex"/>
</dbReference>
<dbReference type="Proteomes" id="UP000070299">
    <property type="component" value="Unassembled WGS sequence"/>
</dbReference>
<feature type="domain" description="Peptidase M16 N-terminal" evidence="1">
    <location>
        <begin position="58"/>
        <end position="193"/>
    </location>
</feature>
<dbReference type="STRING" id="1799789.AX660_02230"/>
<dbReference type="SUPFAM" id="SSF63411">
    <property type="entry name" value="LuxS/MPP-like metallohydrolase"/>
    <property type="match status" value="2"/>
</dbReference>
<sequence>MFNYLSIFLIVTMLFVNSAKAEKQLPPAGGEAKDFVLAQTSSIELDNGLRVVFVPYGNTPKVTLRLVSKLGNVDDGEMHAIADLSYQLMTEGTKSLSALDIAQRAADMGGQVNTSVGSNSSYLQMDVLSEFVGDAATLLGELVLNSNFKSEDLDRARNNFLRELSVQRSQAQGLAAEAFNKAVFGDHPYAITFADDNKVKAITAEAVKAFIQQNLVAKRSILYVSGKFTQGKAEQAIKQAFAHLPTGTEQTITKPVYQGAGKLIFIPRENAPQSTIRFGLPVVDPSHADYIGLQLMNTLLGGAFSSRITSNIREDKGYTYSPGSAVSTRVNSALWYETADVTAESTAAALQEIINEISRLQNEVPGTAEIDGFKSYMSGLYVLQNSSRTAIINQLWFLESHGLPLSRLETYVQKINTVSAEQVSELAKKYLKLEEMTLVVVGDAASVKPQLAANKQIAALYQ</sequence>
<dbReference type="Pfam" id="PF05193">
    <property type="entry name" value="Peptidase_M16_C"/>
    <property type="match status" value="1"/>
</dbReference>
<dbReference type="PANTHER" id="PTHR11851:SF224">
    <property type="entry name" value="PROCESSING PROTEASE"/>
    <property type="match status" value="1"/>
</dbReference>
<name>A0A148KKU0_9ALTE</name>
<dbReference type="EMBL" id="LSNE01000018">
    <property type="protein sequence ID" value="KXI26942.1"/>
    <property type="molecule type" value="Genomic_DNA"/>
</dbReference>
<dbReference type="GO" id="GO:0046872">
    <property type="term" value="F:metal ion binding"/>
    <property type="evidence" value="ECO:0007669"/>
    <property type="project" value="InterPro"/>
</dbReference>
<proteinExistence type="predicted"/>
<evidence type="ECO:0000313" key="3">
    <source>
        <dbReference type="EMBL" id="KXI26942.1"/>
    </source>
</evidence>
<evidence type="ECO:0000259" key="2">
    <source>
        <dbReference type="Pfam" id="PF05193"/>
    </source>
</evidence>
<dbReference type="InterPro" id="IPR011765">
    <property type="entry name" value="Pept_M16_N"/>
</dbReference>
<organism evidence="3 4">
    <name type="scientific">Paraglaciecola hydrolytica</name>
    <dbReference type="NCBI Taxonomy" id="1799789"/>
    <lineage>
        <taxon>Bacteria</taxon>
        <taxon>Pseudomonadati</taxon>
        <taxon>Pseudomonadota</taxon>
        <taxon>Gammaproteobacteria</taxon>
        <taxon>Alteromonadales</taxon>
        <taxon>Alteromonadaceae</taxon>
        <taxon>Paraglaciecola</taxon>
    </lineage>
</organism>
<dbReference type="AlphaFoldDB" id="A0A148KKU0"/>